<dbReference type="EMBL" id="GGEC01017283">
    <property type="protein sequence ID" value="MBW97766.1"/>
    <property type="molecule type" value="Transcribed_RNA"/>
</dbReference>
<sequence length="49" mass="5646">MHLSSFYQQWLLSPLLAFHSQLLLEKKQCLLHLLLLEKPLTISSLPSVS</sequence>
<organism evidence="1">
    <name type="scientific">Rhizophora mucronata</name>
    <name type="common">Asiatic mangrove</name>
    <dbReference type="NCBI Taxonomy" id="61149"/>
    <lineage>
        <taxon>Eukaryota</taxon>
        <taxon>Viridiplantae</taxon>
        <taxon>Streptophyta</taxon>
        <taxon>Embryophyta</taxon>
        <taxon>Tracheophyta</taxon>
        <taxon>Spermatophyta</taxon>
        <taxon>Magnoliopsida</taxon>
        <taxon>eudicotyledons</taxon>
        <taxon>Gunneridae</taxon>
        <taxon>Pentapetalae</taxon>
        <taxon>rosids</taxon>
        <taxon>fabids</taxon>
        <taxon>Malpighiales</taxon>
        <taxon>Rhizophoraceae</taxon>
        <taxon>Rhizophora</taxon>
    </lineage>
</organism>
<accession>A0A2P2JWB9</accession>
<dbReference type="AlphaFoldDB" id="A0A2P2JWB9"/>
<name>A0A2P2JWB9_RHIMU</name>
<keyword evidence="1" id="KW-0648">Protein biosynthesis</keyword>
<evidence type="ECO:0000313" key="1">
    <source>
        <dbReference type="EMBL" id="MBW97766.1"/>
    </source>
</evidence>
<keyword evidence="1" id="KW-0396">Initiation factor</keyword>
<dbReference type="GO" id="GO:0003743">
    <property type="term" value="F:translation initiation factor activity"/>
    <property type="evidence" value="ECO:0007669"/>
    <property type="project" value="UniProtKB-KW"/>
</dbReference>
<protein>
    <submittedName>
        <fullName evidence="1">Eukaryotic translation initiation factor 3 subunit J</fullName>
    </submittedName>
</protein>
<proteinExistence type="predicted"/>
<reference evidence="1" key="1">
    <citation type="submission" date="2018-02" db="EMBL/GenBank/DDBJ databases">
        <title>Rhizophora mucronata_Transcriptome.</title>
        <authorList>
            <person name="Meera S.P."/>
            <person name="Sreeshan A."/>
            <person name="Augustine A."/>
        </authorList>
    </citation>
    <scope>NUCLEOTIDE SEQUENCE</scope>
    <source>
        <tissue evidence="1">Leaf</tissue>
    </source>
</reference>